<dbReference type="KEGG" id="stri:C7M71_010770"/>
<dbReference type="PANTHER" id="PTHR38459">
    <property type="entry name" value="PROPHAGE BACTOPRENOL-LINKED GLUCOSE TRANSLOCASE HOMOLOG"/>
    <property type="match status" value="1"/>
</dbReference>
<proteinExistence type="inferred from homology"/>
<dbReference type="EMBL" id="CP031264">
    <property type="protein sequence ID" value="AXI81324.1"/>
    <property type="molecule type" value="Genomic_DNA"/>
</dbReference>
<dbReference type="GO" id="GO:0000271">
    <property type="term" value="P:polysaccharide biosynthetic process"/>
    <property type="evidence" value="ECO:0007669"/>
    <property type="project" value="InterPro"/>
</dbReference>
<dbReference type="PANTHER" id="PTHR38459:SF1">
    <property type="entry name" value="PROPHAGE BACTOPRENOL-LINKED GLUCOSE TRANSLOCASE HOMOLOG"/>
    <property type="match status" value="1"/>
</dbReference>
<feature type="domain" description="GtrA/DPMS transmembrane" evidence="7">
    <location>
        <begin position="14"/>
        <end position="135"/>
    </location>
</feature>
<name>A0A345T5R9_9ACTN</name>
<evidence type="ECO:0000313" key="8">
    <source>
        <dbReference type="EMBL" id="AXI81324.1"/>
    </source>
</evidence>
<feature type="transmembrane region" description="Helical" evidence="6">
    <location>
        <begin position="12"/>
        <end position="32"/>
    </location>
</feature>
<gene>
    <name evidence="8" type="ORF">C7M71_010770</name>
</gene>
<protein>
    <submittedName>
        <fullName evidence="8">GtrA family protein</fullName>
    </submittedName>
</protein>
<dbReference type="OrthoDB" id="9807815at2"/>
<evidence type="ECO:0000256" key="5">
    <source>
        <dbReference type="ARBA" id="ARBA00023136"/>
    </source>
</evidence>
<evidence type="ECO:0000256" key="6">
    <source>
        <dbReference type="SAM" id="Phobius"/>
    </source>
</evidence>
<evidence type="ECO:0000256" key="3">
    <source>
        <dbReference type="ARBA" id="ARBA00022692"/>
    </source>
</evidence>
<dbReference type="InterPro" id="IPR007267">
    <property type="entry name" value="GtrA_DPMS_TM"/>
</dbReference>
<organism evidence="8 9">
    <name type="scientific">Peterkaempfera bronchialis</name>
    <dbReference type="NCBI Taxonomy" id="2126346"/>
    <lineage>
        <taxon>Bacteria</taxon>
        <taxon>Bacillati</taxon>
        <taxon>Actinomycetota</taxon>
        <taxon>Actinomycetes</taxon>
        <taxon>Kitasatosporales</taxon>
        <taxon>Streptomycetaceae</taxon>
        <taxon>Peterkaempfera</taxon>
    </lineage>
</organism>
<comment type="similarity">
    <text evidence="2">Belongs to the GtrA family.</text>
</comment>
<dbReference type="GO" id="GO:0005886">
    <property type="term" value="C:plasma membrane"/>
    <property type="evidence" value="ECO:0007669"/>
    <property type="project" value="TreeGrafter"/>
</dbReference>
<dbReference type="Proteomes" id="UP000249340">
    <property type="component" value="Chromosome"/>
</dbReference>
<feature type="transmembrane region" description="Helical" evidence="6">
    <location>
        <begin position="44"/>
        <end position="65"/>
    </location>
</feature>
<evidence type="ECO:0000256" key="2">
    <source>
        <dbReference type="ARBA" id="ARBA00009399"/>
    </source>
</evidence>
<dbReference type="InterPro" id="IPR051401">
    <property type="entry name" value="GtrA_CellWall_Glycosyl"/>
</dbReference>
<comment type="subcellular location">
    <subcellularLocation>
        <location evidence="1">Membrane</location>
        <topology evidence="1">Multi-pass membrane protein</topology>
    </subcellularLocation>
</comment>
<evidence type="ECO:0000313" key="9">
    <source>
        <dbReference type="Proteomes" id="UP000249340"/>
    </source>
</evidence>
<reference evidence="9" key="1">
    <citation type="submission" date="2018-07" db="EMBL/GenBank/DDBJ databases">
        <title>Streptacidiphilus bronchialis DSM 106435 chromosome.</title>
        <authorList>
            <person name="Batra D."/>
            <person name="Gulvik C.A."/>
        </authorList>
    </citation>
    <scope>NUCLEOTIDE SEQUENCE [LARGE SCALE GENOMIC DNA]</scope>
    <source>
        <strain evidence="9">DSM 106435</strain>
    </source>
</reference>
<evidence type="ECO:0000256" key="4">
    <source>
        <dbReference type="ARBA" id="ARBA00022989"/>
    </source>
</evidence>
<feature type="transmembrane region" description="Helical" evidence="6">
    <location>
        <begin position="77"/>
        <end position="97"/>
    </location>
</feature>
<keyword evidence="3 6" id="KW-0812">Transmembrane</keyword>
<keyword evidence="9" id="KW-1185">Reference proteome</keyword>
<accession>A0A345T5R9</accession>
<keyword evidence="4 6" id="KW-1133">Transmembrane helix</keyword>
<dbReference type="Pfam" id="PF04138">
    <property type="entry name" value="GtrA_DPMS_TM"/>
    <property type="match status" value="1"/>
</dbReference>
<evidence type="ECO:0000256" key="1">
    <source>
        <dbReference type="ARBA" id="ARBA00004141"/>
    </source>
</evidence>
<feature type="transmembrane region" description="Helical" evidence="6">
    <location>
        <begin position="117"/>
        <end position="134"/>
    </location>
</feature>
<evidence type="ECO:0000259" key="7">
    <source>
        <dbReference type="Pfam" id="PF04138"/>
    </source>
</evidence>
<dbReference type="AlphaFoldDB" id="A0A345T5R9"/>
<sequence>MRARLRGLMHEVMKFGTVGVFGVVVNFAVFNLCRHGFHWAPVRSGVLSTLVAIGINYIGYRFWVYRDRDAATRSREITLFLIFSGVGMVIENGTLWISHYTLGFESGLADNLAKNVIGLGLGTLFRFVSFRTWVFKAMPEMAGQQSRDAIGQPEMALAEKS</sequence>
<keyword evidence="5 6" id="KW-0472">Membrane</keyword>